<sequence>MTPKRFTGKIRTDPWEALARGPREVMASIWQEYLEDLFGGGLKTARNRLLRQEIEKAAGFSEIWRDWNDLSPEERADTWRRLMIAVRAQFEASRGTCRRCGECCEHSGPTLLLSDLELIEKEILTLNDLYTLRRGDVETSQEGAPTPLQEERLKIREVPGSRQCRFYLAANRSCRIYDHRPEQCRRRQCWEEPPPRPATAEFLNREHLFGQVPEIRDLIKVHEERCNLLRVREILEELAAGREEASEALFEALHFDHYLRKMFEEEWGLAPAAVELILGRPVTRFLKDLGFQATLTPEGVFRLAPRCT</sequence>
<dbReference type="AlphaFoldDB" id="A0A7C3V6J0"/>
<dbReference type="InterPro" id="IPR005358">
    <property type="entry name" value="Puta_zinc/iron-chelating_dom"/>
</dbReference>
<dbReference type="PANTHER" id="PTHR35866">
    <property type="entry name" value="PUTATIVE-RELATED"/>
    <property type="match status" value="1"/>
</dbReference>
<dbReference type="Pfam" id="PF03692">
    <property type="entry name" value="CxxCxxCC"/>
    <property type="match status" value="1"/>
</dbReference>
<dbReference type="EMBL" id="DTMF01000293">
    <property type="protein sequence ID" value="HGF35095.1"/>
    <property type="molecule type" value="Genomic_DNA"/>
</dbReference>
<dbReference type="PANTHER" id="PTHR35866:SF1">
    <property type="entry name" value="YKGJ FAMILY CYSTEINE CLUSTER PROTEIN"/>
    <property type="match status" value="1"/>
</dbReference>
<accession>A0A7C3V6J0</accession>
<proteinExistence type="predicted"/>
<comment type="caution">
    <text evidence="1">The sequence shown here is derived from an EMBL/GenBank/DDBJ whole genome shotgun (WGS) entry which is preliminary data.</text>
</comment>
<protein>
    <submittedName>
        <fullName evidence="1">YkgJ family cysteine cluster protein</fullName>
    </submittedName>
</protein>
<name>A0A7C3V6J0_9BACT</name>
<evidence type="ECO:0000313" key="1">
    <source>
        <dbReference type="EMBL" id="HGF35095.1"/>
    </source>
</evidence>
<reference evidence="1" key="1">
    <citation type="journal article" date="2020" name="mSystems">
        <title>Genome- and Community-Level Interaction Insights into Carbon Utilization and Element Cycling Functions of Hydrothermarchaeota in Hydrothermal Sediment.</title>
        <authorList>
            <person name="Zhou Z."/>
            <person name="Liu Y."/>
            <person name="Xu W."/>
            <person name="Pan J."/>
            <person name="Luo Z.H."/>
            <person name="Li M."/>
        </authorList>
    </citation>
    <scope>NUCLEOTIDE SEQUENCE [LARGE SCALE GENOMIC DNA]</scope>
    <source>
        <strain evidence="1">SpSt-897</strain>
    </source>
</reference>
<organism evidence="1">
    <name type="scientific">Desulfobacca acetoxidans</name>
    <dbReference type="NCBI Taxonomy" id="60893"/>
    <lineage>
        <taxon>Bacteria</taxon>
        <taxon>Pseudomonadati</taxon>
        <taxon>Thermodesulfobacteriota</taxon>
        <taxon>Desulfobaccia</taxon>
        <taxon>Desulfobaccales</taxon>
        <taxon>Desulfobaccaceae</taxon>
        <taxon>Desulfobacca</taxon>
    </lineage>
</organism>
<gene>
    <name evidence="1" type="ORF">ENW96_12080</name>
</gene>